<dbReference type="InterPro" id="IPR036271">
    <property type="entry name" value="Tet_transcr_reg_TetR-rel_C_sf"/>
</dbReference>
<dbReference type="Gene3D" id="1.10.357.10">
    <property type="entry name" value="Tetracycline Repressor, domain 2"/>
    <property type="match status" value="1"/>
</dbReference>
<evidence type="ECO:0000259" key="5">
    <source>
        <dbReference type="PROSITE" id="PS50977"/>
    </source>
</evidence>
<dbReference type="SUPFAM" id="SSF48498">
    <property type="entry name" value="Tetracyclin repressor-like, C-terminal domain"/>
    <property type="match status" value="1"/>
</dbReference>
<dbReference type="GO" id="GO:0003700">
    <property type="term" value="F:DNA-binding transcription factor activity"/>
    <property type="evidence" value="ECO:0007669"/>
    <property type="project" value="TreeGrafter"/>
</dbReference>
<evidence type="ECO:0000313" key="7">
    <source>
        <dbReference type="Proteomes" id="UP000050437"/>
    </source>
</evidence>
<dbReference type="GO" id="GO:0000976">
    <property type="term" value="F:transcription cis-regulatory region binding"/>
    <property type="evidence" value="ECO:0007669"/>
    <property type="project" value="TreeGrafter"/>
</dbReference>
<reference evidence="6 7" key="1">
    <citation type="submission" date="2015-10" db="EMBL/GenBank/DDBJ databases">
        <title>Pseudomonas putida clinical strains.</title>
        <authorList>
            <person name="Molina L."/>
            <person name="Udaondo Z."/>
        </authorList>
    </citation>
    <scope>NUCLEOTIDE SEQUENCE [LARGE SCALE GENOMIC DNA]</scope>
    <source>
        <strain evidence="6 7">HB13667</strain>
    </source>
</reference>
<proteinExistence type="predicted"/>
<dbReference type="EMBL" id="LKKS01000033">
    <property type="protein sequence ID" value="KPM67705.1"/>
    <property type="molecule type" value="Genomic_DNA"/>
</dbReference>
<keyword evidence="1" id="KW-0805">Transcription regulation</keyword>
<dbReference type="InterPro" id="IPR001647">
    <property type="entry name" value="HTH_TetR"/>
</dbReference>
<evidence type="ECO:0000256" key="4">
    <source>
        <dbReference type="PROSITE-ProRule" id="PRU00335"/>
    </source>
</evidence>
<dbReference type="PRINTS" id="PR00455">
    <property type="entry name" value="HTHTETR"/>
</dbReference>
<dbReference type="RefSeq" id="WP_054572320.1">
    <property type="nucleotide sequence ID" value="NZ_LKKS01000033.1"/>
</dbReference>
<dbReference type="PANTHER" id="PTHR30055">
    <property type="entry name" value="HTH-TYPE TRANSCRIPTIONAL REGULATOR RUTR"/>
    <property type="match status" value="1"/>
</dbReference>
<dbReference type="Proteomes" id="UP000050437">
    <property type="component" value="Unassembled WGS sequence"/>
</dbReference>
<feature type="domain" description="HTH tetR-type" evidence="5">
    <location>
        <begin position="10"/>
        <end position="70"/>
    </location>
</feature>
<keyword evidence="2 4" id="KW-0238">DNA-binding</keyword>
<dbReference type="AlphaFoldDB" id="A0A0P7DB97"/>
<dbReference type="PROSITE" id="PS50977">
    <property type="entry name" value="HTH_TETR_2"/>
    <property type="match status" value="1"/>
</dbReference>
<evidence type="ECO:0000256" key="3">
    <source>
        <dbReference type="ARBA" id="ARBA00023163"/>
    </source>
</evidence>
<dbReference type="InterPro" id="IPR050109">
    <property type="entry name" value="HTH-type_TetR-like_transc_reg"/>
</dbReference>
<sequence length="213" mass="23865">MARKTAAEAKETRQRIIDAALEVFVAQGVPDAILDQIARKAGVTRGAVYWHFNGKLEVLQAVLASRQHPLELDFTPDLGIERSWEAVVVAMLDAVHSPQSKQFSEILIYQGLDESGLIHNRMVQASDRFLQYIRQVLRHAVTQGELPINLDLHTSIGVFKGLITGLLYEGLRSKDQQTQIIKVALGSFLALLREPPRFLLCEEAQIKQAKPFE</sequence>
<protein>
    <submittedName>
        <fullName evidence="6">Transcriptional regulator</fullName>
    </submittedName>
</protein>
<evidence type="ECO:0000256" key="1">
    <source>
        <dbReference type="ARBA" id="ARBA00023015"/>
    </source>
</evidence>
<comment type="caution">
    <text evidence="6">The sequence shown here is derived from an EMBL/GenBank/DDBJ whole genome shotgun (WGS) entry which is preliminary data.</text>
</comment>
<evidence type="ECO:0000256" key="2">
    <source>
        <dbReference type="ARBA" id="ARBA00023125"/>
    </source>
</evidence>
<evidence type="ECO:0000313" key="6">
    <source>
        <dbReference type="EMBL" id="KPM67705.1"/>
    </source>
</evidence>
<dbReference type="InterPro" id="IPR009057">
    <property type="entry name" value="Homeodomain-like_sf"/>
</dbReference>
<dbReference type="Pfam" id="PF00440">
    <property type="entry name" value="TetR_N"/>
    <property type="match status" value="1"/>
</dbReference>
<dbReference type="SUPFAM" id="SSF46689">
    <property type="entry name" value="Homeodomain-like"/>
    <property type="match status" value="1"/>
</dbReference>
<feature type="DNA-binding region" description="H-T-H motif" evidence="4">
    <location>
        <begin position="33"/>
        <end position="52"/>
    </location>
</feature>
<dbReference type="PANTHER" id="PTHR30055:SF240">
    <property type="entry name" value="HTH-TYPE TRANSCRIPTIONAL REGULATOR ACRR"/>
    <property type="match status" value="1"/>
</dbReference>
<accession>A0A0P7DB97</accession>
<name>A0A0P7DB97_PSEPU</name>
<keyword evidence="3" id="KW-0804">Transcription</keyword>
<gene>
    <name evidence="6" type="ORF">HB13667_06600</name>
</gene>
<organism evidence="6 7">
    <name type="scientific">Pseudomonas putida</name>
    <name type="common">Arthrobacter siderocapsulatus</name>
    <dbReference type="NCBI Taxonomy" id="303"/>
    <lineage>
        <taxon>Bacteria</taxon>
        <taxon>Pseudomonadati</taxon>
        <taxon>Pseudomonadota</taxon>
        <taxon>Gammaproteobacteria</taxon>
        <taxon>Pseudomonadales</taxon>
        <taxon>Pseudomonadaceae</taxon>
        <taxon>Pseudomonas</taxon>
    </lineage>
</organism>